<evidence type="ECO:0000256" key="1">
    <source>
        <dbReference type="SAM" id="Coils"/>
    </source>
</evidence>
<comment type="caution">
    <text evidence="2">The sequence shown here is derived from an EMBL/GenBank/DDBJ whole genome shotgun (WGS) entry which is preliminary data.</text>
</comment>
<evidence type="ECO:0000313" key="3">
    <source>
        <dbReference type="Proteomes" id="UP000306420"/>
    </source>
</evidence>
<gene>
    <name evidence="2" type="ORF">FEZ33_01325</name>
</gene>
<dbReference type="Proteomes" id="UP000306420">
    <property type="component" value="Unassembled WGS sequence"/>
</dbReference>
<accession>A0A5R9EIX2</accession>
<proteinExistence type="predicted"/>
<reference evidence="2 3" key="1">
    <citation type="submission" date="2019-05" db="EMBL/GenBank/DDBJ databases">
        <title>The metagenome of a microbial culture collection derived from dairy environment covers the genomic content of the human microbiome.</title>
        <authorList>
            <person name="Roder T."/>
            <person name="Wuthrich D."/>
            <person name="Sattari Z."/>
            <person name="Von Ah U."/>
            <person name="Bar C."/>
            <person name="Ronchi F."/>
            <person name="Macpherson A.J."/>
            <person name="Ganal-Vonarburg S.C."/>
            <person name="Bruggmann R."/>
            <person name="Vergeres G."/>
        </authorList>
    </citation>
    <scope>NUCLEOTIDE SEQUENCE [LARGE SCALE GENOMIC DNA]</scope>
    <source>
        <strain evidence="2 3">FAM 24227</strain>
    </source>
</reference>
<dbReference type="RefSeq" id="WP_138403583.1">
    <property type="nucleotide sequence ID" value="NZ_VBSP01000002.1"/>
</dbReference>
<name>A0A5R9EIX2_9LACT</name>
<evidence type="ECO:0000313" key="2">
    <source>
        <dbReference type="EMBL" id="TLQ49301.1"/>
    </source>
</evidence>
<protein>
    <submittedName>
        <fullName evidence="2">Uncharacterized protein</fullName>
    </submittedName>
</protein>
<dbReference type="AlphaFoldDB" id="A0A5R9EIX2"/>
<sequence length="90" mass="10568">MNQEKILKDQEDVAEEAEVNVLIGKDIVDAYHRSLFHMDQAKSDAEHFQKSLDNAKKRYDLWQSNLEELKQVAPELIKGLEKNYEKTIKH</sequence>
<dbReference type="EMBL" id="VBSP01000002">
    <property type="protein sequence ID" value="TLQ49301.1"/>
    <property type="molecule type" value="Genomic_DNA"/>
</dbReference>
<feature type="coiled-coil region" evidence="1">
    <location>
        <begin position="38"/>
        <end position="72"/>
    </location>
</feature>
<organism evidence="2 3">
    <name type="scientific">Ruoffia tabacinasalis</name>
    <dbReference type="NCBI Taxonomy" id="87458"/>
    <lineage>
        <taxon>Bacteria</taxon>
        <taxon>Bacillati</taxon>
        <taxon>Bacillota</taxon>
        <taxon>Bacilli</taxon>
        <taxon>Lactobacillales</taxon>
        <taxon>Aerococcaceae</taxon>
        <taxon>Ruoffia</taxon>
    </lineage>
</organism>
<keyword evidence="1" id="KW-0175">Coiled coil</keyword>